<dbReference type="InterPro" id="IPR003594">
    <property type="entry name" value="HATPase_dom"/>
</dbReference>
<organism evidence="10 11">
    <name type="scientific">Thermoflexibacter ruber</name>
    <dbReference type="NCBI Taxonomy" id="1003"/>
    <lineage>
        <taxon>Bacteria</taxon>
        <taxon>Pseudomonadati</taxon>
        <taxon>Bacteroidota</taxon>
        <taxon>Cytophagia</taxon>
        <taxon>Cytophagales</taxon>
        <taxon>Thermoflexibacteraceae</taxon>
        <taxon>Thermoflexibacter</taxon>
    </lineage>
</organism>
<dbReference type="InterPro" id="IPR004358">
    <property type="entry name" value="Sig_transdc_His_kin-like_C"/>
</dbReference>
<dbReference type="GO" id="GO:0000155">
    <property type="term" value="F:phosphorelay sensor kinase activity"/>
    <property type="evidence" value="ECO:0007669"/>
    <property type="project" value="InterPro"/>
</dbReference>
<dbReference type="STRING" id="1003.SAMN04488541_1004152"/>
<dbReference type="PROSITE" id="PS50109">
    <property type="entry name" value="HIS_KIN"/>
    <property type="match status" value="1"/>
</dbReference>
<dbReference type="SMART" id="SM00028">
    <property type="entry name" value="TPR"/>
    <property type="match status" value="5"/>
</dbReference>
<gene>
    <name evidence="10" type="ORF">SAMN04488541_1004152</name>
</gene>
<protein>
    <recommendedName>
        <fullName evidence="2">histidine kinase</fullName>
        <ecNumber evidence="2">2.7.13.3</ecNumber>
    </recommendedName>
</protein>
<dbReference type="CDD" id="cd00082">
    <property type="entry name" value="HisKA"/>
    <property type="match status" value="1"/>
</dbReference>
<feature type="transmembrane region" description="Helical" evidence="8">
    <location>
        <begin position="424"/>
        <end position="448"/>
    </location>
</feature>
<feature type="repeat" description="TPR" evidence="6">
    <location>
        <begin position="351"/>
        <end position="384"/>
    </location>
</feature>
<dbReference type="InterPro" id="IPR036097">
    <property type="entry name" value="HisK_dim/P_sf"/>
</dbReference>
<keyword evidence="8" id="KW-0812">Transmembrane</keyword>
<accession>A0A1I2C936</accession>
<dbReference type="Proteomes" id="UP000199513">
    <property type="component" value="Unassembled WGS sequence"/>
</dbReference>
<reference evidence="10 11" key="1">
    <citation type="submission" date="2016-10" db="EMBL/GenBank/DDBJ databases">
        <authorList>
            <person name="de Groot N.N."/>
        </authorList>
    </citation>
    <scope>NUCLEOTIDE SEQUENCE [LARGE SCALE GENOMIC DNA]</scope>
    <source>
        <strain>GEY</strain>
        <strain evidence="11">DSM 9560</strain>
    </source>
</reference>
<evidence type="ECO:0000256" key="5">
    <source>
        <dbReference type="ARBA" id="ARBA00022777"/>
    </source>
</evidence>
<evidence type="ECO:0000313" key="10">
    <source>
        <dbReference type="EMBL" id="SFE64859.1"/>
    </source>
</evidence>
<keyword evidence="7" id="KW-0175">Coiled coil</keyword>
<dbReference type="InterPro" id="IPR003661">
    <property type="entry name" value="HisK_dim/P_dom"/>
</dbReference>
<keyword evidence="3" id="KW-0597">Phosphoprotein</keyword>
<evidence type="ECO:0000313" key="11">
    <source>
        <dbReference type="Proteomes" id="UP000199513"/>
    </source>
</evidence>
<evidence type="ECO:0000256" key="7">
    <source>
        <dbReference type="SAM" id="Coils"/>
    </source>
</evidence>
<dbReference type="Gene3D" id="3.30.565.10">
    <property type="entry name" value="Histidine kinase-like ATPase, C-terminal domain"/>
    <property type="match status" value="1"/>
</dbReference>
<dbReference type="GO" id="GO:0009927">
    <property type="term" value="F:histidine phosphotransfer kinase activity"/>
    <property type="evidence" value="ECO:0007669"/>
    <property type="project" value="TreeGrafter"/>
</dbReference>
<dbReference type="InterPro" id="IPR019734">
    <property type="entry name" value="TPR_rpt"/>
</dbReference>
<evidence type="ECO:0000256" key="2">
    <source>
        <dbReference type="ARBA" id="ARBA00012438"/>
    </source>
</evidence>
<dbReference type="Pfam" id="PF02518">
    <property type="entry name" value="HATPase_c"/>
    <property type="match status" value="1"/>
</dbReference>
<evidence type="ECO:0000256" key="1">
    <source>
        <dbReference type="ARBA" id="ARBA00000085"/>
    </source>
</evidence>
<evidence type="ECO:0000256" key="3">
    <source>
        <dbReference type="ARBA" id="ARBA00022553"/>
    </source>
</evidence>
<name>A0A1I2C936_9BACT</name>
<feature type="domain" description="Histidine kinase" evidence="9">
    <location>
        <begin position="477"/>
        <end position="697"/>
    </location>
</feature>
<evidence type="ECO:0000256" key="4">
    <source>
        <dbReference type="ARBA" id="ARBA00022679"/>
    </source>
</evidence>
<dbReference type="EMBL" id="FONY01000004">
    <property type="protein sequence ID" value="SFE64859.1"/>
    <property type="molecule type" value="Genomic_DNA"/>
</dbReference>
<evidence type="ECO:0000256" key="8">
    <source>
        <dbReference type="SAM" id="Phobius"/>
    </source>
</evidence>
<feature type="coiled-coil region" evidence="7">
    <location>
        <begin position="386"/>
        <end position="418"/>
    </location>
</feature>
<dbReference type="PANTHER" id="PTHR43047">
    <property type="entry name" value="TWO-COMPONENT HISTIDINE PROTEIN KINASE"/>
    <property type="match status" value="1"/>
</dbReference>
<keyword evidence="6" id="KW-0802">TPR repeat</keyword>
<dbReference type="EC" id="2.7.13.3" evidence="2"/>
<dbReference type="Gene3D" id="1.25.40.10">
    <property type="entry name" value="Tetratricopeptide repeat domain"/>
    <property type="match status" value="3"/>
</dbReference>
<keyword evidence="11" id="KW-1185">Reference proteome</keyword>
<keyword evidence="5" id="KW-0418">Kinase</keyword>
<proteinExistence type="predicted"/>
<dbReference type="AlphaFoldDB" id="A0A1I2C936"/>
<dbReference type="SUPFAM" id="SSF48452">
    <property type="entry name" value="TPR-like"/>
    <property type="match status" value="1"/>
</dbReference>
<keyword evidence="4" id="KW-0808">Transferase</keyword>
<dbReference type="InterPro" id="IPR036890">
    <property type="entry name" value="HATPase_C_sf"/>
</dbReference>
<dbReference type="OrthoDB" id="1269247at2"/>
<dbReference type="SMART" id="SM00387">
    <property type="entry name" value="HATPase_c"/>
    <property type="match status" value="1"/>
</dbReference>
<dbReference type="Pfam" id="PF13424">
    <property type="entry name" value="TPR_12"/>
    <property type="match status" value="2"/>
</dbReference>
<dbReference type="PANTHER" id="PTHR43047:SF72">
    <property type="entry name" value="OSMOSENSING HISTIDINE PROTEIN KINASE SLN1"/>
    <property type="match status" value="1"/>
</dbReference>
<dbReference type="SMART" id="SM00388">
    <property type="entry name" value="HisKA"/>
    <property type="match status" value="1"/>
</dbReference>
<dbReference type="GO" id="GO:0005886">
    <property type="term" value="C:plasma membrane"/>
    <property type="evidence" value="ECO:0007669"/>
    <property type="project" value="TreeGrafter"/>
</dbReference>
<comment type="catalytic activity">
    <reaction evidence="1">
        <text>ATP + protein L-histidine = ADP + protein N-phospho-L-histidine.</text>
        <dbReference type="EC" id="2.7.13.3"/>
    </reaction>
</comment>
<dbReference type="InterPro" id="IPR005467">
    <property type="entry name" value="His_kinase_dom"/>
</dbReference>
<keyword evidence="8" id="KW-0472">Membrane</keyword>
<dbReference type="SUPFAM" id="SSF47384">
    <property type="entry name" value="Homodimeric domain of signal transducing histidine kinase"/>
    <property type="match status" value="1"/>
</dbReference>
<dbReference type="SUPFAM" id="SSF55874">
    <property type="entry name" value="ATPase domain of HSP90 chaperone/DNA topoisomerase II/histidine kinase"/>
    <property type="match status" value="1"/>
</dbReference>
<dbReference type="PRINTS" id="PR00344">
    <property type="entry name" value="BCTRLSENSOR"/>
</dbReference>
<sequence>MSKFYLSFLIYLFFVSVAYANNDSLKVIYQNLKTSNNINRLNRGLLAIFESRYIPTELSVVPEDYLLYAEKSLKISEELNYLEGQAEALLVIGLYYWYKGLDYREKVIEPKSLPYLERAAAIAKNIGNIVIEIKANRAMQKIYREKGETRVSAETLLPIYELSNKVEQEKAGKSETNANKALIKELKKCRYFLATDFGNIYIDANEYLKSLKYFLEALVLAREEDDTHKIAYSLNNVAKAYDKLARRSKAISHLEEGIIIAENNKDLFCLALLYNSYGDVKFHLNEVVQANSYYTQALAISDKVNNLPLKASILRNIAKVHAYNNHPPQALDAYLQAVSIYEIYAPRIQLVDIYKELSNIFFNSKDYQRALYYFKQYTDLKEQFMVEKLLKEIIEIEKEKQLEEYELLKKNYALAESELKSQKAWQSVTFIVAVILMIASVLLLTSFLQKQNAYKMLAKQKEELNQVNKLKDKLFAVISQDLRSPLHSLRNVVALLDAENLNSQETKLISEKLNEDLGATLGLLDNLLYWARSQMQGIKKESQIINLHELIDENINLLSGNANKKGIVLINNVPQNLTPAYADLNMINLVVRNLLSNAIKFTPKGGSITFNAKLNKEDLVEVSITDTGIGMSAADQERIFNTKEVLSTSEEAISKGEGIGLGLLLCKEFIEENGGEIWVKSEIGKGSTFTFSLKTESKDKN</sequence>
<keyword evidence="8" id="KW-1133">Transmembrane helix</keyword>
<evidence type="ECO:0000256" key="6">
    <source>
        <dbReference type="PROSITE-ProRule" id="PRU00339"/>
    </source>
</evidence>
<dbReference type="RefSeq" id="WP_091540164.1">
    <property type="nucleotide sequence ID" value="NZ_FONY01000004.1"/>
</dbReference>
<evidence type="ECO:0000259" key="9">
    <source>
        <dbReference type="PROSITE" id="PS50109"/>
    </source>
</evidence>
<dbReference type="InterPro" id="IPR011990">
    <property type="entry name" value="TPR-like_helical_dom_sf"/>
</dbReference>
<dbReference type="Gene3D" id="1.10.287.130">
    <property type="match status" value="1"/>
</dbReference>
<dbReference type="PROSITE" id="PS50005">
    <property type="entry name" value="TPR"/>
    <property type="match status" value="1"/>
</dbReference>